<evidence type="ECO:0000256" key="6">
    <source>
        <dbReference type="ARBA" id="ARBA00023136"/>
    </source>
</evidence>
<dbReference type="Gene3D" id="3.40.50.300">
    <property type="entry name" value="P-loop containing nucleotide triphosphate hydrolases"/>
    <property type="match status" value="1"/>
</dbReference>
<comment type="subcellular location">
    <subcellularLocation>
        <location evidence="1">Cell membrane</location>
        <topology evidence="1">Peripheral membrane protein</topology>
    </subcellularLocation>
</comment>
<dbReference type="Proteomes" id="UP000377798">
    <property type="component" value="Unassembled WGS sequence"/>
</dbReference>
<sequence length="256" mass="29007">MLKINRLSKTFYPGTEEENQVFNEFSLDIRGEECTAILGPNGCGKSTLFNLISGKIQEDQGSIQLENVNLSDLNEENRARYIGKVMQDPSKGVSPNLTVLENMTIARKKGQKFTLKSLLKNQDKEVVIEELKTLNLGLENKLNTKVKYLSGGQRQSLSLLMATLVKPNLLLLDEHTAALDPKTSQVIMEKTVELIEREKMMTLMITHSLRNAVQFADRVIMLNHGQLMFDLKTQDLTEIELEELYYETINQSLKTA</sequence>
<feature type="domain" description="ABC transporter" evidence="7">
    <location>
        <begin position="2"/>
        <end position="249"/>
    </location>
</feature>
<protein>
    <submittedName>
        <fullName evidence="8">Aliphatic sulfonates import ATP-binding protein SsuB</fullName>
        <ecNumber evidence="8">3.6.3.-</ecNumber>
    </submittedName>
</protein>
<evidence type="ECO:0000256" key="5">
    <source>
        <dbReference type="ARBA" id="ARBA00022840"/>
    </source>
</evidence>
<evidence type="ECO:0000256" key="4">
    <source>
        <dbReference type="ARBA" id="ARBA00022741"/>
    </source>
</evidence>
<comment type="caution">
    <text evidence="8">The sequence shown here is derived from an EMBL/GenBank/DDBJ whole genome shotgun (WGS) entry which is preliminary data.</text>
</comment>
<dbReference type="InterPro" id="IPR003593">
    <property type="entry name" value="AAA+_ATPase"/>
</dbReference>
<dbReference type="Pfam" id="PF00005">
    <property type="entry name" value="ABC_tran"/>
    <property type="match status" value="1"/>
</dbReference>
<dbReference type="GO" id="GO:0005886">
    <property type="term" value="C:plasma membrane"/>
    <property type="evidence" value="ECO:0007669"/>
    <property type="project" value="UniProtKB-SubCell"/>
</dbReference>
<dbReference type="InterPro" id="IPR003439">
    <property type="entry name" value="ABC_transporter-like_ATP-bd"/>
</dbReference>
<keyword evidence="5 8" id="KW-0067">ATP-binding</keyword>
<dbReference type="SMART" id="SM00382">
    <property type="entry name" value="AAA"/>
    <property type="match status" value="1"/>
</dbReference>
<dbReference type="RefSeq" id="WP_131748838.1">
    <property type="nucleotide sequence ID" value="NZ_CAACYI010000001.1"/>
</dbReference>
<keyword evidence="9" id="KW-1185">Reference proteome</keyword>
<evidence type="ECO:0000256" key="1">
    <source>
        <dbReference type="ARBA" id="ARBA00004202"/>
    </source>
</evidence>
<accession>A0A8H2M6N7</accession>
<dbReference type="PANTHER" id="PTHR42788">
    <property type="entry name" value="TAURINE IMPORT ATP-BINDING PROTEIN-RELATED"/>
    <property type="match status" value="1"/>
</dbReference>
<evidence type="ECO:0000256" key="3">
    <source>
        <dbReference type="ARBA" id="ARBA00022475"/>
    </source>
</evidence>
<evidence type="ECO:0000259" key="7">
    <source>
        <dbReference type="PROSITE" id="PS50893"/>
    </source>
</evidence>
<evidence type="ECO:0000256" key="2">
    <source>
        <dbReference type="ARBA" id="ARBA00022448"/>
    </source>
</evidence>
<keyword evidence="8" id="KW-0378">Hydrolase</keyword>
<reference evidence="8 9" key="1">
    <citation type="submission" date="2019-02" db="EMBL/GenBank/DDBJ databases">
        <authorList>
            <consortium name="Pathogen Informatics"/>
        </authorList>
    </citation>
    <scope>NUCLEOTIDE SEQUENCE [LARGE SCALE GENOMIC DNA]</scope>
    <source>
        <strain evidence="8 9">3012STDY7089603</strain>
    </source>
</reference>
<keyword evidence="2" id="KW-0813">Transport</keyword>
<proteinExistence type="predicted"/>
<dbReference type="GO" id="GO:0016887">
    <property type="term" value="F:ATP hydrolysis activity"/>
    <property type="evidence" value="ECO:0007669"/>
    <property type="project" value="InterPro"/>
</dbReference>
<dbReference type="GO" id="GO:0005524">
    <property type="term" value="F:ATP binding"/>
    <property type="evidence" value="ECO:0007669"/>
    <property type="project" value="UniProtKB-KW"/>
</dbReference>
<dbReference type="AlphaFoldDB" id="A0A8H2M6N7"/>
<evidence type="ECO:0000313" key="8">
    <source>
        <dbReference type="EMBL" id="VFB16263.1"/>
    </source>
</evidence>
<evidence type="ECO:0000313" key="9">
    <source>
        <dbReference type="Proteomes" id="UP000377798"/>
    </source>
</evidence>
<keyword evidence="4" id="KW-0547">Nucleotide-binding</keyword>
<dbReference type="PANTHER" id="PTHR42788:SF7">
    <property type="entry name" value="NITRATE ABC TRANSPORTER ATP-BINDING PROTEIN"/>
    <property type="match status" value="1"/>
</dbReference>
<keyword evidence="6" id="KW-0472">Membrane</keyword>
<keyword evidence="3" id="KW-1003">Cell membrane</keyword>
<dbReference type="InterPro" id="IPR027417">
    <property type="entry name" value="P-loop_NTPase"/>
</dbReference>
<dbReference type="PROSITE" id="PS50893">
    <property type="entry name" value="ABC_TRANSPORTER_2"/>
    <property type="match status" value="1"/>
</dbReference>
<dbReference type="EC" id="3.6.3.-" evidence="8"/>
<gene>
    <name evidence="8" type="primary">ssuB</name>
    <name evidence="8" type="ORF">NCTC13150_00782</name>
</gene>
<dbReference type="SUPFAM" id="SSF52540">
    <property type="entry name" value="P-loop containing nucleoside triphosphate hydrolases"/>
    <property type="match status" value="1"/>
</dbReference>
<dbReference type="InterPro" id="IPR050166">
    <property type="entry name" value="ABC_transporter_ATP-bind"/>
</dbReference>
<name>A0A8H2M6N7_9FIRM</name>
<organism evidence="8 9">
    <name type="scientific">Urinicoccus massiliensis</name>
    <dbReference type="NCBI Taxonomy" id="1723382"/>
    <lineage>
        <taxon>Bacteria</taxon>
        <taxon>Bacillati</taxon>
        <taxon>Bacillota</taxon>
        <taxon>Tissierellia</taxon>
        <taxon>Tissierellales</taxon>
        <taxon>Peptoniphilaceae</taxon>
        <taxon>Urinicoccus</taxon>
    </lineage>
</organism>
<dbReference type="EMBL" id="CAACYI010000001">
    <property type="protein sequence ID" value="VFB16263.1"/>
    <property type="molecule type" value="Genomic_DNA"/>
</dbReference>